<comment type="caution">
    <text evidence="2">The sequence shown here is derived from an EMBL/GenBank/DDBJ whole genome shotgun (WGS) entry which is preliminary data.</text>
</comment>
<evidence type="ECO:0000313" key="2">
    <source>
        <dbReference type="EMBL" id="KAK6544665.1"/>
    </source>
</evidence>
<accession>A0AAV9XS53</accession>
<dbReference type="EMBL" id="JAVHJO010000001">
    <property type="protein sequence ID" value="KAK6544665.1"/>
    <property type="molecule type" value="Genomic_DNA"/>
</dbReference>
<keyword evidence="3" id="KW-1185">Reference proteome</keyword>
<name>A0AAV9XS53_9PEZI</name>
<proteinExistence type="predicted"/>
<feature type="compositionally biased region" description="Low complexity" evidence="1">
    <location>
        <begin position="15"/>
        <end position="43"/>
    </location>
</feature>
<dbReference type="Proteomes" id="UP001365542">
    <property type="component" value="Unassembled WGS sequence"/>
</dbReference>
<evidence type="ECO:0008006" key="4">
    <source>
        <dbReference type="Google" id="ProtNLM"/>
    </source>
</evidence>
<dbReference type="AlphaFoldDB" id="A0AAV9XS53"/>
<evidence type="ECO:0000256" key="1">
    <source>
        <dbReference type="SAM" id="MobiDB-lite"/>
    </source>
</evidence>
<organism evidence="2 3">
    <name type="scientific">Orbilia ellipsospora</name>
    <dbReference type="NCBI Taxonomy" id="2528407"/>
    <lineage>
        <taxon>Eukaryota</taxon>
        <taxon>Fungi</taxon>
        <taxon>Dikarya</taxon>
        <taxon>Ascomycota</taxon>
        <taxon>Pezizomycotina</taxon>
        <taxon>Orbiliomycetes</taxon>
        <taxon>Orbiliales</taxon>
        <taxon>Orbiliaceae</taxon>
        <taxon>Orbilia</taxon>
    </lineage>
</organism>
<gene>
    <name evidence="2" type="ORF">TWF694_001353</name>
</gene>
<feature type="region of interest" description="Disordered" evidence="1">
    <location>
        <begin position="1"/>
        <end position="64"/>
    </location>
</feature>
<reference evidence="2 3" key="1">
    <citation type="submission" date="2019-10" db="EMBL/GenBank/DDBJ databases">
        <authorList>
            <person name="Palmer J.M."/>
        </authorList>
    </citation>
    <scope>NUCLEOTIDE SEQUENCE [LARGE SCALE GENOMIC DNA]</scope>
    <source>
        <strain evidence="2 3">TWF694</strain>
    </source>
</reference>
<sequence length="125" mass="14054">MELPPVQPDPIFFSPQRTQQQQQQQQQQQPQPQEQPTYNPPEQMQMSNGGGNSITDDTKPNPDIMLEKEPESCCAEYCQFICPCCYEPSSHRSNFCYTFAWLSCFDCGPVCGECCAACCVGCCAF</sequence>
<evidence type="ECO:0000313" key="3">
    <source>
        <dbReference type="Proteomes" id="UP001365542"/>
    </source>
</evidence>
<protein>
    <recommendedName>
        <fullName evidence="4">Cysteine-rich transmembrane CYSTM domain-containing protein</fullName>
    </recommendedName>
</protein>